<dbReference type="InterPro" id="IPR008969">
    <property type="entry name" value="CarboxyPept-like_regulatory"/>
</dbReference>
<organism evidence="9 10">
    <name type="scientific">Aequorivita antarctica</name>
    <dbReference type="NCBI Taxonomy" id="153266"/>
    <lineage>
        <taxon>Bacteria</taxon>
        <taxon>Pseudomonadati</taxon>
        <taxon>Bacteroidota</taxon>
        <taxon>Flavobacteriia</taxon>
        <taxon>Flavobacteriales</taxon>
        <taxon>Flavobacteriaceae</taxon>
        <taxon>Aequorivita</taxon>
    </lineage>
</organism>
<evidence type="ECO:0000256" key="2">
    <source>
        <dbReference type="ARBA" id="ARBA00022448"/>
    </source>
</evidence>
<feature type="domain" description="TonB-dependent receptor plug" evidence="8">
    <location>
        <begin position="131"/>
        <end position="208"/>
    </location>
</feature>
<proteinExistence type="inferred from homology"/>
<dbReference type="Pfam" id="PF13715">
    <property type="entry name" value="CarbopepD_reg_2"/>
    <property type="match status" value="1"/>
</dbReference>
<dbReference type="OrthoDB" id="9803050at2"/>
<dbReference type="InterPro" id="IPR012910">
    <property type="entry name" value="Plug_dom"/>
</dbReference>
<dbReference type="Proteomes" id="UP000321497">
    <property type="component" value="Unassembled WGS sequence"/>
</dbReference>
<keyword evidence="5 7" id="KW-0472">Membrane</keyword>
<evidence type="ECO:0000313" key="10">
    <source>
        <dbReference type="Proteomes" id="UP000321497"/>
    </source>
</evidence>
<evidence type="ECO:0000313" key="9">
    <source>
        <dbReference type="EMBL" id="TXD75121.1"/>
    </source>
</evidence>
<evidence type="ECO:0000256" key="7">
    <source>
        <dbReference type="PROSITE-ProRule" id="PRU01360"/>
    </source>
</evidence>
<keyword evidence="3 7" id="KW-1134">Transmembrane beta strand</keyword>
<keyword evidence="2 7" id="KW-0813">Transport</keyword>
<name>A0A5C6Z6F7_9FLAO</name>
<reference evidence="9 10" key="1">
    <citation type="submission" date="2019-08" db="EMBL/GenBank/DDBJ databases">
        <title>Genome of Aequorivita antarctica SW49 (type strain).</title>
        <authorList>
            <person name="Bowman J.P."/>
        </authorList>
    </citation>
    <scope>NUCLEOTIDE SEQUENCE [LARGE SCALE GENOMIC DNA]</scope>
    <source>
        <strain evidence="9 10">SW49</strain>
    </source>
</reference>
<dbReference type="Gene3D" id="2.170.130.10">
    <property type="entry name" value="TonB-dependent receptor, plug domain"/>
    <property type="match status" value="1"/>
</dbReference>
<dbReference type="InterPro" id="IPR036942">
    <property type="entry name" value="Beta-barrel_TonB_sf"/>
</dbReference>
<dbReference type="InterPro" id="IPR039426">
    <property type="entry name" value="TonB-dep_rcpt-like"/>
</dbReference>
<dbReference type="Gene3D" id="2.40.170.20">
    <property type="entry name" value="TonB-dependent receptor, beta-barrel domain"/>
    <property type="match status" value="1"/>
</dbReference>
<comment type="similarity">
    <text evidence="7">Belongs to the TonB-dependent receptor family.</text>
</comment>
<dbReference type="SUPFAM" id="SSF49464">
    <property type="entry name" value="Carboxypeptidase regulatory domain-like"/>
    <property type="match status" value="1"/>
</dbReference>
<keyword evidence="10" id="KW-1185">Reference proteome</keyword>
<dbReference type="AlphaFoldDB" id="A0A5C6Z6F7"/>
<comment type="caution">
    <text evidence="9">The sequence shown here is derived from an EMBL/GenBank/DDBJ whole genome shotgun (WGS) entry which is preliminary data.</text>
</comment>
<dbReference type="GO" id="GO:0009279">
    <property type="term" value="C:cell outer membrane"/>
    <property type="evidence" value="ECO:0007669"/>
    <property type="project" value="UniProtKB-SubCell"/>
</dbReference>
<keyword evidence="9" id="KW-0675">Receptor</keyword>
<accession>A0A5C6Z6F7</accession>
<evidence type="ECO:0000256" key="5">
    <source>
        <dbReference type="ARBA" id="ARBA00023136"/>
    </source>
</evidence>
<evidence type="ECO:0000256" key="3">
    <source>
        <dbReference type="ARBA" id="ARBA00022452"/>
    </source>
</evidence>
<dbReference type="SUPFAM" id="SSF56935">
    <property type="entry name" value="Porins"/>
    <property type="match status" value="1"/>
</dbReference>
<evidence type="ECO:0000256" key="1">
    <source>
        <dbReference type="ARBA" id="ARBA00004571"/>
    </source>
</evidence>
<gene>
    <name evidence="9" type="ORF">ESU54_01935</name>
</gene>
<keyword evidence="6 7" id="KW-0998">Cell outer membrane</keyword>
<dbReference type="PROSITE" id="PS52016">
    <property type="entry name" value="TONB_DEPENDENT_REC_3"/>
    <property type="match status" value="1"/>
</dbReference>
<dbReference type="Pfam" id="PF07715">
    <property type="entry name" value="Plug"/>
    <property type="match status" value="1"/>
</dbReference>
<evidence type="ECO:0000256" key="4">
    <source>
        <dbReference type="ARBA" id="ARBA00022692"/>
    </source>
</evidence>
<evidence type="ECO:0000256" key="6">
    <source>
        <dbReference type="ARBA" id="ARBA00023237"/>
    </source>
</evidence>
<sequence length="752" mass="86173">MNETLVLVKPKEAVFFCGYIIDKETLKPLIAATVQSKKNYAVSDENGFFQLKIENETETISIRFLGYKSLDRPLQDFSRDKCEKILLLPNFQALPEVLVSNYITTGINKISDGSFVIDFSDFGILPGVLDKDVLQAVQAFPGIQSINETVSNINIRGGTHDQNLIMWDGIKMYQSGHFFGLISMYNPQITQKVSVLKNGTGVSYTDGVSGTIAMHTSEELTTDFNANVGLNLIDANAFADIPIGKKSSLQIAGRKALSDFFKTPTYNEFFERISQNTEVQNNIGNTINSDKRFDFYDTSFRWIYQISDKDILRVNFINVSNNLEFNENAFINNVQKSRESSLSQNSIAGAIYYNRQWNKNLQTTFEGYETDYKLKAVNENVLETQRFLQENVVSETSIKLKLNYKFNEKFNLLGGYQFIETEVTNLDDVDDPLFRSLVSEVIRNHSVFSEIGFKSENKNTNIKGGVRFNYIDKFNKNLWEPRFSFTQRFLENFTFEILGEFKNQYTSQIINFQNDFLGIEKRRWQLSNNKEIPILRSKQFSAGINYTNNGWLASTEGYYKYVDGVTTQSQGFQNQYEFLKFTGSYDVKGLDVLLRKKVSEFNFWLSYSFMENQYKFSGLQLNAFPSNLDITHAIALGTTYSLKNLKIAAGFNWHTGKPSTSPLINNEISNDAINYAAPNSSRLQNYLRMDISARYNFNITQKIKADAGISIWNILDRENEISNFYRVDNEEVIETQQRSLGITPNAGLRIYF</sequence>
<evidence type="ECO:0000259" key="8">
    <source>
        <dbReference type="Pfam" id="PF07715"/>
    </source>
</evidence>
<protein>
    <submittedName>
        <fullName evidence="9">TonB-dependent receptor</fullName>
    </submittedName>
</protein>
<dbReference type="EMBL" id="VORT01000001">
    <property type="protein sequence ID" value="TXD75121.1"/>
    <property type="molecule type" value="Genomic_DNA"/>
</dbReference>
<comment type="subcellular location">
    <subcellularLocation>
        <location evidence="1 7">Cell outer membrane</location>
        <topology evidence="1 7">Multi-pass membrane protein</topology>
    </subcellularLocation>
</comment>
<keyword evidence="4 7" id="KW-0812">Transmembrane</keyword>
<dbReference type="InterPro" id="IPR037066">
    <property type="entry name" value="Plug_dom_sf"/>
</dbReference>